<organism evidence="1 2">
    <name type="scientific">Octopus vulgaris</name>
    <name type="common">Common octopus</name>
    <dbReference type="NCBI Taxonomy" id="6645"/>
    <lineage>
        <taxon>Eukaryota</taxon>
        <taxon>Metazoa</taxon>
        <taxon>Spiralia</taxon>
        <taxon>Lophotrochozoa</taxon>
        <taxon>Mollusca</taxon>
        <taxon>Cephalopoda</taxon>
        <taxon>Coleoidea</taxon>
        <taxon>Octopodiformes</taxon>
        <taxon>Octopoda</taxon>
        <taxon>Incirrata</taxon>
        <taxon>Octopodidae</taxon>
        <taxon>Octopus</taxon>
    </lineage>
</organism>
<keyword evidence="2" id="KW-1185">Reference proteome</keyword>
<evidence type="ECO:0000313" key="1">
    <source>
        <dbReference type="EMBL" id="CAI9734957.1"/>
    </source>
</evidence>
<gene>
    <name evidence="1" type="ORF">OCTVUL_1B014302</name>
</gene>
<proteinExistence type="predicted"/>
<evidence type="ECO:0000313" key="2">
    <source>
        <dbReference type="Proteomes" id="UP001162480"/>
    </source>
</evidence>
<name>A0AA36BK56_OCTVU</name>
<accession>A0AA36BK56</accession>
<protein>
    <submittedName>
        <fullName evidence="1">Uncharacterized protein</fullName>
    </submittedName>
</protein>
<dbReference type="AlphaFoldDB" id="A0AA36BK56"/>
<dbReference type="EMBL" id="OX597830">
    <property type="protein sequence ID" value="CAI9734957.1"/>
    <property type="molecule type" value="Genomic_DNA"/>
</dbReference>
<sequence length="80" mass="8920">MEVQTQQHGGDMEGLRRLIQVQISEEDSSPSSHIPSSTAVPSFVAFDSASELWPDYWSNAVPDQHKAKIFVTNQTVAIYK</sequence>
<dbReference type="Proteomes" id="UP001162480">
    <property type="component" value="Chromosome 17"/>
</dbReference>
<reference evidence="1" key="1">
    <citation type="submission" date="2023-08" db="EMBL/GenBank/DDBJ databases">
        <authorList>
            <person name="Alioto T."/>
            <person name="Alioto T."/>
            <person name="Gomez Garrido J."/>
        </authorList>
    </citation>
    <scope>NUCLEOTIDE SEQUENCE</scope>
</reference>